<dbReference type="EMBL" id="JANPWB010000002">
    <property type="protein sequence ID" value="KAJ1204822.1"/>
    <property type="molecule type" value="Genomic_DNA"/>
</dbReference>
<organism evidence="1 2">
    <name type="scientific">Pleurodeles waltl</name>
    <name type="common">Iberian ribbed newt</name>
    <dbReference type="NCBI Taxonomy" id="8319"/>
    <lineage>
        <taxon>Eukaryota</taxon>
        <taxon>Metazoa</taxon>
        <taxon>Chordata</taxon>
        <taxon>Craniata</taxon>
        <taxon>Vertebrata</taxon>
        <taxon>Euteleostomi</taxon>
        <taxon>Amphibia</taxon>
        <taxon>Batrachia</taxon>
        <taxon>Caudata</taxon>
        <taxon>Salamandroidea</taxon>
        <taxon>Salamandridae</taxon>
        <taxon>Pleurodelinae</taxon>
        <taxon>Pleurodeles</taxon>
    </lineage>
</organism>
<feature type="non-terminal residue" evidence="1">
    <location>
        <position position="1"/>
    </location>
</feature>
<comment type="caution">
    <text evidence="1">The sequence shown here is derived from an EMBL/GenBank/DDBJ whole genome shotgun (WGS) entry which is preliminary data.</text>
</comment>
<dbReference type="Proteomes" id="UP001066276">
    <property type="component" value="Chromosome 1_2"/>
</dbReference>
<protein>
    <submittedName>
        <fullName evidence="1">Uncharacterized protein</fullName>
    </submittedName>
</protein>
<proteinExistence type="predicted"/>
<keyword evidence="2" id="KW-1185">Reference proteome</keyword>
<accession>A0AAV7VVY7</accession>
<dbReference type="AlphaFoldDB" id="A0AAV7VVY7"/>
<reference evidence="1" key="1">
    <citation type="journal article" date="2022" name="bioRxiv">
        <title>Sequencing and chromosome-scale assembly of the giantPleurodeles waltlgenome.</title>
        <authorList>
            <person name="Brown T."/>
            <person name="Elewa A."/>
            <person name="Iarovenko S."/>
            <person name="Subramanian E."/>
            <person name="Araus A.J."/>
            <person name="Petzold A."/>
            <person name="Susuki M."/>
            <person name="Suzuki K.-i.T."/>
            <person name="Hayashi T."/>
            <person name="Toyoda A."/>
            <person name="Oliveira C."/>
            <person name="Osipova E."/>
            <person name="Leigh N.D."/>
            <person name="Simon A."/>
            <person name="Yun M.H."/>
        </authorList>
    </citation>
    <scope>NUCLEOTIDE SEQUENCE</scope>
    <source>
        <strain evidence="1">20211129_DDA</strain>
        <tissue evidence="1">Liver</tissue>
    </source>
</reference>
<evidence type="ECO:0000313" key="2">
    <source>
        <dbReference type="Proteomes" id="UP001066276"/>
    </source>
</evidence>
<sequence length="54" mass="6469">GTKQKEYTLRICHSYSIKLHVAMFQYVYTCLNIVFKSRCLFKNVITVFLLKIKH</sequence>
<feature type="non-terminal residue" evidence="1">
    <location>
        <position position="54"/>
    </location>
</feature>
<name>A0AAV7VVY7_PLEWA</name>
<gene>
    <name evidence="1" type="ORF">NDU88_000260</name>
</gene>
<evidence type="ECO:0000313" key="1">
    <source>
        <dbReference type="EMBL" id="KAJ1204822.1"/>
    </source>
</evidence>